<sequence>MAPLIIRLADIRSRKDLVDKLNVDIKSLDLVVLTKTTCKHDGCNLPAAQNNHNQCILCNQQWYPRELNSDGTKNKYCRGYGLYGPQFMREYNGVAAPKSCCCDTEECLKVGYSHCGMMMFPPDDDHPKLNSALSYNQDITAKVEVLDAENLQLRLENKKLAMENAELKRKVEVLEQKKCVISYDDLKPDGILADYVSAFTFFPDFKANDLFLDLINGNSGICENIKRYHHVTVEERVKYNDEIRARKEQATQAGVADGNEGEAGEDLDVIMAEAALEDDGSDEVMEEAPIGSAQKKTRNRKLHWKTEYLVYCFFVRCNISMTRIAALFGIRRTLVHDIVYGWANMLCDTLAKFFPVPTRSQMLRAYPKSVIKKFGHEHIFMLLDATEIFAEAASMKSVNAILYSAYKHHSTLKWLVGCDPIGTVWDDSISDGYPGAVSDPIQTTVTKILEQIPFGCAVEVDKGFLIENDCALLGIHCIRPMKMLQLQTQQSKEDVPLTQKVGKTRIPIEQINGQMKNSASFFDKRISLHHIGLADLFCRCSYLLQNFKLGFIQQHSGTKKGRPCKAHIRWYDGEDDGLIDIRPFVEMWGTTSEIKRWNEIREMPGNEDLTREEISEIVLAEDWPTRLRKEHIERLS</sequence>
<dbReference type="GO" id="GO:0046872">
    <property type="term" value="F:metal ion binding"/>
    <property type="evidence" value="ECO:0007669"/>
    <property type="project" value="UniProtKB-KW"/>
</dbReference>
<evidence type="ECO:0000256" key="2">
    <source>
        <dbReference type="ARBA" id="ARBA00022723"/>
    </source>
</evidence>
<evidence type="ECO:0000256" key="1">
    <source>
        <dbReference type="ARBA" id="ARBA00001968"/>
    </source>
</evidence>
<dbReference type="InterPro" id="IPR027806">
    <property type="entry name" value="HARBI1_dom"/>
</dbReference>
<keyword evidence="2" id="KW-0479">Metal-binding</keyword>
<evidence type="ECO:0000259" key="4">
    <source>
        <dbReference type="Pfam" id="PF13359"/>
    </source>
</evidence>
<reference evidence="5" key="1">
    <citation type="submission" date="2023-06" db="EMBL/GenBank/DDBJ databases">
        <title>Survivors Of The Sea: Transcriptome response of Skeletonema marinoi to long-term dormancy.</title>
        <authorList>
            <person name="Pinder M.I.M."/>
            <person name="Kourtchenko O."/>
            <person name="Robertson E.K."/>
            <person name="Larsson T."/>
            <person name="Maumus F."/>
            <person name="Osuna-Cruz C.M."/>
            <person name="Vancaester E."/>
            <person name="Stenow R."/>
            <person name="Vandepoele K."/>
            <person name="Ploug H."/>
            <person name="Bruchert V."/>
            <person name="Godhe A."/>
            <person name="Topel M."/>
        </authorList>
    </citation>
    <scope>NUCLEOTIDE SEQUENCE</scope>
    <source>
        <strain evidence="5">R05AC</strain>
    </source>
</reference>
<gene>
    <name evidence="5" type="ORF">QTG54_005098</name>
</gene>
<dbReference type="EMBL" id="JATAAI010000007">
    <property type="protein sequence ID" value="KAK1744565.1"/>
    <property type="molecule type" value="Genomic_DNA"/>
</dbReference>
<feature type="coiled-coil region" evidence="3">
    <location>
        <begin position="143"/>
        <end position="177"/>
    </location>
</feature>
<dbReference type="Pfam" id="PF13359">
    <property type="entry name" value="DDE_Tnp_4"/>
    <property type="match status" value="1"/>
</dbReference>
<dbReference type="AlphaFoldDB" id="A0AAD8YFM7"/>
<feature type="domain" description="DDE Tnp4" evidence="4">
    <location>
        <begin position="383"/>
        <end position="539"/>
    </location>
</feature>
<proteinExistence type="predicted"/>
<name>A0AAD8YFM7_9STRA</name>
<keyword evidence="6" id="KW-1185">Reference proteome</keyword>
<protein>
    <recommendedName>
        <fullName evidence="4">DDE Tnp4 domain-containing protein</fullName>
    </recommendedName>
</protein>
<dbReference type="Proteomes" id="UP001224775">
    <property type="component" value="Unassembled WGS sequence"/>
</dbReference>
<accession>A0AAD8YFM7</accession>
<evidence type="ECO:0000313" key="6">
    <source>
        <dbReference type="Proteomes" id="UP001224775"/>
    </source>
</evidence>
<comment type="cofactor">
    <cofactor evidence="1">
        <name>a divalent metal cation</name>
        <dbReference type="ChEBI" id="CHEBI:60240"/>
    </cofactor>
</comment>
<dbReference type="PANTHER" id="PTHR23080">
    <property type="entry name" value="THAP DOMAIN PROTEIN"/>
    <property type="match status" value="1"/>
</dbReference>
<comment type="caution">
    <text evidence="5">The sequence shown here is derived from an EMBL/GenBank/DDBJ whole genome shotgun (WGS) entry which is preliminary data.</text>
</comment>
<evidence type="ECO:0000313" key="5">
    <source>
        <dbReference type="EMBL" id="KAK1744565.1"/>
    </source>
</evidence>
<keyword evidence="3" id="KW-0175">Coiled coil</keyword>
<evidence type="ECO:0000256" key="3">
    <source>
        <dbReference type="SAM" id="Coils"/>
    </source>
</evidence>
<organism evidence="5 6">
    <name type="scientific">Skeletonema marinoi</name>
    <dbReference type="NCBI Taxonomy" id="267567"/>
    <lineage>
        <taxon>Eukaryota</taxon>
        <taxon>Sar</taxon>
        <taxon>Stramenopiles</taxon>
        <taxon>Ochrophyta</taxon>
        <taxon>Bacillariophyta</taxon>
        <taxon>Coscinodiscophyceae</taxon>
        <taxon>Thalassiosirophycidae</taxon>
        <taxon>Thalassiosirales</taxon>
        <taxon>Skeletonemataceae</taxon>
        <taxon>Skeletonema</taxon>
        <taxon>Skeletonema marinoi-dohrnii complex</taxon>
    </lineage>
</organism>